<sequence length="455" mass="45024">MTGSEPTPSGPSSGWIVLVPLLLGILGSGLSMSLISVPAPVIAAEVSLSDTGRAWLVDSYPLCLAAGLLFAARLGDRFGRRTVLVIGLGAMALGNAVAMLASAGLVLIITRAITGLAGGAVIASVVATIGTRFRGRDLAIANGAWVATVGAGNALGPVLGGVLTDRLGWRSVFAALVAIASIAALAAIRLLPESRGAGRPGFDPVDLILSGVGLGVIVHAVKRLAAAPVEGTGLLVIGVALLAVFVRRQRRATDPLLDVALFARRRVSVSAIQLLISAAAAGACIYLVSVHLQLAEDRSPSQAGLALVPLALATTAGGLLAPLTHARLGSALVVRIALGVQAAGALATGLGVVPLPAALALVGLGYGAVGTIATTALFEAATPRRAAQAGVIQEIAFAVGTGLGIAAFSTVAAIDPVLGFPIALVAAAATALGAALLPTGVPTHTHSAADDRPSQ</sequence>
<dbReference type="EMBL" id="JACBZS010000001">
    <property type="protein sequence ID" value="NYI71717.1"/>
    <property type="molecule type" value="Genomic_DNA"/>
</dbReference>
<keyword evidence="4 7" id="KW-0812">Transmembrane</keyword>
<feature type="transmembrane region" description="Helical" evidence="7">
    <location>
        <begin position="227"/>
        <end position="246"/>
    </location>
</feature>
<evidence type="ECO:0000313" key="10">
    <source>
        <dbReference type="Proteomes" id="UP000527616"/>
    </source>
</evidence>
<keyword evidence="3" id="KW-1003">Cell membrane</keyword>
<feature type="transmembrane region" description="Helical" evidence="7">
    <location>
        <begin position="83"/>
        <end position="106"/>
    </location>
</feature>
<name>A0A7Z0DA20_9ACTN</name>
<feature type="domain" description="Major facilitator superfamily (MFS) profile" evidence="8">
    <location>
        <begin position="17"/>
        <end position="445"/>
    </location>
</feature>
<reference evidence="9 10" key="1">
    <citation type="submission" date="2020-07" db="EMBL/GenBank/DDBJ databases">
        <title>Sequencing the genomes of 1000 actinobacteria strains.</title>
        <authorList>
            <person name="Klenk H.-P."/>
        </authorList>
    </citation>
    <scope>NUCLEOTIDE SEQUENCE [LARGE SCALE GENOMIC DNA]</scope>
    <source>
        <strain evidence="9 10">DSM 103164</strain>
    </source>
</reference>
<feature type="transmembrane region" description="Helical" evidence="7">
    <location>
        <begin position="112"/>
        <end position="131"/>
    </location>
</feature>
<evidence type="ECO:0000259" key="8">
    <source>
        <dbReference type="PROSITE" id="PS50850"/>
    </source>
</evidence>
<dbReference type="Pfam" id="PF07690">
    <property type="entry name" value="MFS_1"/>
    <property type="match status" value="1"/>
</dbReference>
<dbReference type="InterPro" id="IPR020846">
    <property type="entry name" value="MFS_dom"/>
</dbReference>
<comment type="caution">
    <text evidence="9">The sequence shown here is derived from an EMBL/GenBank/DDBJ whole genome shotgun (WGS) entry which is preliminary data.</text>
</comment>
<evidence type="ECO:0000256" key="4">
    <source>
        <dbReference type="ARBA" id="ARBA00022692"/>
    </source>
</evidence>
<keyword evidence="10" id="KW-1185">Reference proteome</keyword>
<dbReference type="SUPFAM" id="SSF103473">
    <property type="entry name" value="MFS general substrate transporter"/>
    <property type="match status" value="1"/>
</dbReference>
<keyword evidence="2" id="KW-0813">Transport</keyword>
<evidence type="ECO:0000256" key="5">
    <source>
        <dbReference type="ARBA" id="ARBA00022989"/>
    </source>
</evidence>
<dbReference type="Gene3D" id="1.20.1720.10">
    <property type="entry name" value="Multidrug resistance protein D"/>
    <property type="match status" value="1"/>
</dbReference>
<keyword evidence="5 7" id="KW-1133">Transmembrane helix</keyword>
<dbReference type="InterPro" id="IPR011701">
    <property type="entry name" value="MFS"/>
</dbReference>
<proteinExistence type="predicted"/>
<evidence type="ECO:0000256" key="1">
    <source>
        <dbReference type="ARBA" id="ARBA00004651"/>
    </source>
</evidence>
<dbReference type="PANTHER" id="PTHR42718">
    <property type="entry name" value="MAJOR FACILITATOR SUPERFAMILY MULTIDRUG TRANSPORTER MFSC"/>
    <property type="match status" value="1"/>
</dbReference>
<dbReference type="Proteomes" id="UP000527616">
    <property type="component" value="Unassembled WGS sequence"/>
</dbReference>
<gene>
    <name evidence="9" type="ORF">GGQ54_002277</name>
</gene>
<evidence type="ECO:0000256" key="3">
    <source>
        <dbReference type="ARBA" id="ARBA00022475"/>
    </source>
</evidence>
<feature type="transmembrane region" description="Helical" evidence="7">
    <location>
        <begin position="358"/>
        <end position="378"/>
    </location>
</feature>
<accession>A0A7Z0DA20</accession>
<dbReference type="AlphaFoldDB" id="A0A7Z0DA20"/>
<dbReference type="Gene3D" id="1.20.1250.20">
    <property type="entry name" value="MFS general substrate transporter like domains"/>
    <property type="match status" value="1"/>
</dbReference>
<feature type="transmembrane region" description="Helical" evidence="7">
    <location>
        <begin position="301"/>
        <end position="320"/>
    </location>
</feature>
<dbReference type="GO" id="GO:0005886">
    <property type="term" value="C:plasma membrane"/>
    <property type="evidence" value="ECO:0007669"/>
    <property type="project" value="UniProtKB-SubCell"/>
</dbReference>
<feature type="transmembrane region" description="Helical" evidence="7">
    <location>
        <begin position="267"/>
        <end position="289"/>
    </location>
</feature>
<dbReference type="PANTHER" id="PTHR42718:SF47">
    <property type="entry name" value="METHYL VIOLOGEN RESISTANCE PROTEIN SMVA"/>
    <property type="match status" value="1"/>
</dbReference>
<organism evidence="9 10">
    <name type="scientific">Naumannella cuiyingiana</name>
    <dbReference type="NCBI Taxonomy" id="1347891"/>
    <lineage>
        <taxon>Bacteria</taxon>
        <taxon>Bacillati</taxon>
        <taxon>Actinomycetota</taxon>
        <taxon>Actinomycetes</taxon>
        <taxon>Propionibacteriales</taxon>
        <taxon>Propionibacteriaceae</taxon>
        <taxon>Naumannella</taxon>
    </lineage>
</organism>
<feature type="transmembrane region" description="Helical" evidence="7">
    <location>
        <begin position="418"/>
        <end position="437"/>
    </location>
</feature>
<protein>
    <submittedName>
        <fullName evidence="9">DHA2 family multidrug resistance protein-like MFS transporter</fullName>
    </submittedName>
</protein>
<dbReference type="GO" id="GO:0022857">
    <property type="term" value="F:transmembrane transporter activity"/>
    <property type="evidence" value="ECO:0007669"/>
    <property type="project" value="InterPro"/>
</dbReference>
<evidence type="ECO:0000256" key="6">
    <source>
        <dbReference type="ARBA" id="ARBA00023136"/>
    </source>
</evidence>
<dbReference type="PROSITE" id="PS50850">
    <property type="entry name" value="MFS"/>
    <property type="match status" value="1"/>
</dbReference>
<feature type="transmembrane region" description="Helical" evidence="7">
    <location>
        <begin position="332"/>
        <end position="352"/>
    </location>
</feature>
<evidence type="ECO:0000256" key="2">
    <source>
        <dbReference type="ARBA" id="ARBA00022448"/>
    </source>
</evidence>
<evidence type="ECO:0000256" key="7">
    <source>
        <dbReference type="SAM" id="Phobius"/>
    </source>
</evidence>
<comment type="subcellular location">
    <subcellularLocation>
        <location evidence="1">Cell membrane</location>
        <topology evidence="1">Multi-pass membrane protein</topology>
    </subcellularLocation>
</comment>
<dbReference type="InterPro" id="IPR036259">
    <property type="entry name" value="MFS_trans_sf"/>
</dbReference>
<feature type="transmembrane region" description="Helical" evidence="7">
    <location>
        <begin position="138"/>
        <end position="160"/>
    </location>
</feature>
<feature type="transmembrane region" description="Helical" evidence="7">
    <location>
        <begin position="172"/>
        <end position="192"/>
    </location>
</feature>
<dbReference type="RefSeq" id="WP_179445506.1">
    <property type="nucleotide sequence ID" value="NZ_JACBZS010000001.1"/>
</dbReference>
<feature type="transmembrane region" description="Helical" evidence="7">
    <location>
        <begin position="204"/>
        <end position="221"/>
    </location>
</feature>
<keyword evidence="6 7" id="KW-0472">Membrane</keyword>
<evidence type="ECO:0000313" key="9">
    <source>
        <dbReference type="EMBL" id="NYI71717.1"/>
    </source>
</evidence>
<feature type="transmembrane region" description="Helical" evidence="7">
    <location>
        <begin position="390"/>
        <end position="412"/>
    </location>
</feature>